<sequence length="37" mass="4215">MLYLPVLCAIVYVACLAGSKVKPERVQPIESIEDYFR</sequence>
<dbReference type="EMBL" id="CP009416">
    <property type="protein sequence ID" value="AJD90475.1"/>
    <property type="molecule type" value="Genomic_DNA"/>
</dbReference>
<reference evidence="1 2" key="1">
    <citation type="submission" date="2014-08" db="EMBL/GenBank/DDBJ databases">
        <title>Complete genome of a marine bacteria Jeotgalibacillus malaysiensis.</title>
        <authorList>
            <person name="Yaakop A.S."/>
            <person name="Chan K.-G."/>
            <person name="Goh K.M."/>
        </authorList>
    </citation>
    <scope>NUCLEOTIDE SEQUENCE [LARGE SCALE GENOMIC DNA]</scope>
    <source>
        <strain evidence="1 2">D5</strain>
    </source>
</reference>
<accession>A0A0B5AJE5</accession>
<dbReference type="KEGG" id="jeo:JMA_11580"/>
<proteinExistence type="predicted"/>
<dbReference type="AlphaFoldDB" id="A0A0B5AJE5"/>
<keyword evidence="2" id="KW-1185">Reference proteome</keyword>
<dbReference type="STRING" id="1508404.JMA_11580"/>
<dbReference type="BioCyc" id="JESP1508404:G14D9-10393-MONOMER"/>
<organism evidence="1 2">
    <name type="scientific">Jeotgalibacillus malaysiensis</name>
    <dbReference type="NCBI Taxonomy" id="1508404"/>
    <lineage>
        <taxon>Bacteria</taxon>
        <taxon>Bacillati</taxon>
        <taxon>Bacillota</taxon>
        <taxon>Bacilli</taxon>
        <taxon>Bacillales</taxon>
        <taxon>Caryophanaceae</taxon>
        <taxon>Jeotgalibacillus</taxon>
    </lineage>
</organism>
<name>A0A0B5AJE5_9BACL</name>
<evidence type="ECO:0000313" key="1">
    <source>
        <dbReference type="EMBL" id="AJD90475.1"/>
    </source>
</evidence>
<dbReference type="HOGENOM" id="CLU_3344620_0_0_9"/>
<gene>
    <name evidence="1" type="ORF">JMA_11580</name>
</gene>
<dbReference type="Proteomes" id="UP000031449">
    <property type="component" value="Chromosome"/>
</dbReference>
<evidence type="ECO:0000313" key="2">
    <source>
        <dbReference type="Proteomes" id="UP000031449"/>
    </source>
</evidence>
<protein>
    <submittedName>
        <fullName evidence="1">Uncharacterized protein</fullName>
    </submittedName>
</protein>